<accession>A0A3N0W3M7</accession>
<evidence type="ECO:0000259" key="1">
    <source>
        <dbReference type="Pfam" id="PF13648"/>
    </source>
</evidence>
<dbReference type="EMBL" id="RJTX01000001">
    <property type="protein sequence ID" value="ROH99400.1"/>
    <property type="molecule type" value="Genomic_DNA"/>
</dbReference>
<sequence length="153" mass="17436">MKKQLLLFAFSAIALTSCEDDDIQAYEMDMLKGDWRVSKTEIISGKDGKTPLSVGSPSGCSMKNILHFRTDYYVSYTYYSGTDANCQLNGKNEGKFTYNEETKDLVIKFDQEEEEKYLVTILSNSELKVMQLFNNGDANGDGINDLYYTTYKR</sequence>
<evidence type="ECO:0000313" key="4">
    <source>
        <dbReference type="Proteomes" id="UP000269375"/>
    </source>
</evidence>
<keyword evidence="5" id="KW-1185">Reference proteome</keyword>
<feature type="domain" description="Lipocalin-like" evidence="1">
    <location>
        <begin position="31"/>
        <end position="128"/>
    </location>
</feature>
<dbReference type="OrthoDB" id="1272282at2"/>
<evidence type="ECO:0000313" key="3">
    <source>
        <dbReference type="EMBL" id="TDX95703.1"/>
    </source>
</evidence>
<reference evidence="3 5" key="2">
    <citation type="submission" date="2019-03" db="EMBL/GenBank/DDBJ databases">
        <title>Genomic Encyclopedia of Archaeal and Bacterial Type Strains, Phase II (KMG-II): from individual species to whole genera.</title>
        <authorList>
            <person name="Goeker M."/>
        </authorList>
    </citation>
    <scope>NUCLEOTIDE SEQUENCE [LARGE SCALE GENOMIC DNA]</scope>
    <source>
        <strain evidence="3 5">DSM 15235</strain>
    </source>
</reference>
<evidence type="ECO:0000313" key="5">
    <source>
        <dbReference type="Proteomes" id="UP000295709"/>
    </source>
</evidence>
<name>A0A3N0W3M7_9FLAO</name>
<gene>
    <name evidence="3" type="ORF">BCF50_1486</name>
    <name evidence="2" type="ORF">EGI05_00445</name>
</gene>
<organism evidence="2 4">
    <name type="scientific">Chryseobacterium daecheongense</name>
    <dbReference type="NCBI Taxonomy" id="192389"/>
    <lineage>
        <taxon>Bacteria</taxon>
        <taxon>Pseudomonadati</taxon>
        <taxon>Bacteroidota</taxon>
        <taxon>Flavobacteriia</taxon>
        <taxon>Flavobacteriales</taxon>
        <taxon>Weeksellaceae</taxon>
        <taxon>Chryseobacterium group</taxon>
        <taxon>Chryseobacterium</taxon>
    </lineage>
</organism>
<dbReference type="AlphaFoldDB" id="A0A3N0W3M7"/>
<dbReference type="EMBL" id="SOQW01000001">
    <property type="protein sequence ID" value="TDX95703.1"/>
    <property type="molecule type" value="Genomic_DNA"/>
</dbReference>
<reference evidence="4" key="1">
    <citation type="submission" date="2018-11" db="EMBL/GenBank/DDBJ databases">
        <title>Proposal to divide the Flavobacteriaceae and reorganize its genera based on Amino Acid Identity values calculated from whole genome sequences.</title>
        <authorList>
            <person name="Nicholson A.C."/>
            <person name="Gulvik C.A."/>
            <person name="Whitney A.M."/>
            <person name="Humrighouse B.W."/>
            <person name="Bell M."/>
            <person name="Holmes B."/>
            <person name="Steigerwalt A."/>
            <person name="Villarma A."/>
            <person name="Sheth M."/>
            <person name="Batra D."/>
            <person name="Pryor J."/>
            <person name="Bernardet J.-F."/>
            <person name="Hugo C."/>
            <person name="Kampfer P."/>
            <person name="Newman J."/>
            <person name="Mcquiston J.R."/>
        </authorList>
    </citation>
    <scope>NUCLEOTIDE SEQUENCE [LARGE SCALE GENOMIC DNA]</scope>
    <source>
        <strain evidence="4">DSM 15235</strain>
    </source>
</reference>
<dbReference type="PROSITE" id="PS51257">
    <property type="entry name" value="PROKAR_LIPOPROTEIN"/>
    <property type="match status" value="1"/>
</dbReference>
<dbReference type="Proteomes" id="UP000295709">
    <property type="component" value="Unassembled WGS sequence"/>
</dbReference>
<protein>
    <submittedName>
        <fullName evidence="3">Lipocalin-like protein</fullName>
    </submittedName>
</protein>
<comment type="caution">
    <text evidence="2">The sequence shown here is derived from an EMBL/GenBank/DDBJ whole genome shotgun (WGS) entry which is preliminary data.</text>
</comment>
<dbReference type="Proteomes" id="UP000269375">
    <property type="component" value="Unassembled WGS sequence"/>
</dbReference>
<proteinExistence type="predicted"/>
<dbReference type="Pfam" id="PF13648">
    <property type="entry name" value="Lipocalin_4"/>
    <property type="match status" value="1"/>
</dbReference>
<dbReference type="RefSeq" id="WP_123261114.1">
    <property type="nucleotide sequence ID" value="NZ_RJTX01000001.1"/>
</dbReference>
<dbReference type="InterPro" id="IPR024311">
    <property type="entry name" value="Lipocalin-like"/>
</dbReference>
<evidence type="ECO:0000313" key="2">
    <source>
        <dbReference type="EMBL" id="ROH99400.1"/>
    </source>
</evidence>